<dbReference type="GO" id="GO:0140107">
    <property type="term" value="F:high-affinity potassium ion transmembrane transporter activity"/>
    <property type="evidence" value="ECO:0007669"/>
    <property type="project" value="TreeGrafter"/>
</dbReference>
<keyword evidence="2" id="KW-0813">Transport</keyword>
<dbReference type="OrthoDB" id="9999863at2759"/>
<evidence type="ECO:0000313" key="9">
    <source>
        <dbReference type="Proteomes" id="UP000824596"/>
    </source>
</evidence>
<gene>
    <name evidence="8" type="ORF">HRG_06183</name>
</gene>
<dbReference type="RefSeq" id="XP_044721186.1">
    <property type="nucleotide sequence ID" value="XM_044864654.1"/>
</dbReference>
<dbReference type="GO" id="GO:0005886">
    <property type="term" value="C:plasma membrane"/>
    <property type="evidence" value="ECO:0007669"/>
    <property type="project" value="TreeGrafter"/>
</dbReference>
<keyword evidence="3 7" id="KW-0812">Transmembrane</keyword>
<accession>A0A9P8MX28</accession>
<dbReference type="InterPro" id="IPR051143">
    <property type="entry name" value="TrkH_K-transport"/>
</dbReference>
<name>A0A9P8MX28_9HYPO</name>
<reference evidence="8" key="1">
    <citation type="submission" date="2021-09" db="EMBL/GenBank/DDBJ databases">
        <title>A high-quality genome of the endoparasitic fungus Hirsutella rhossiliensis with a comparison of Hirsutella genomes reveals transposable elements contributing to genome size variation.</title>
        <authorList>
            <person name="Lin R."/>
            <person name="Jiao Y."/>
            <person name="Sun X."/>
            <person name="Ling J."/>
            <person name="Xie B."/>
            <person name="Cheng X."/>
        </authorList>
    </citation>
    <scope>NUCLEOTIDE SEQUENCE</scope>
    <source>
        <strain evidence="8">HR02</strain>
    </source>
</reference>
<evidence type="ECO:0000256" key="5">
    <source>
        <dbReference type="ARBA" id="ARBA00023065"/>
    </source>
</evidence>
<dbReference type="PANTHER" id="PTHR31064:SF5">
    <property type="entry name" value="POTASSIUM ION TRANSPORTER (EUROFUNG)"/>
    <property type="match status" value="1"/>
</dbReference>
<keyword evidence="9" id="KW-1185">Reference proteome</keyword>
<keyword evidence="5" id="KW-0406">Ion transport</keyword>
<dbReference type="InterPro" id="IPR003445">
    <property type="entry name" value="Cat_transpt"/>
</dbReference>
<sequence>MLTDIVPGDKNWWAFYTAQSMTDNLGFTLTPDNMAPFRDAVWPLLLMSFLGFAGETLYPVFLRLIFWTTSKLAPRDSPMRESCAFLLNHPRRCYTLLFPGGTTWALFGIIFALSFVDTLLIVVLDWHNPEVASLSVGKRVVAALFQAVASRHAGMTPYTLSKVHPAVQFSLLVMMYISIYPVALSVRTSNTYEERSVSLYASEAQYDEKKGFSYLLRHMQQQLSFDLWYIFLGIFLLAVSESSKIQDRNEPSFEIFPIFFEVVSAYANVGISLGHPSTTASLSAKFSVVGKLIICAMMIRGRHRALPSKLDRAVMLPDEYLLENPEEEPL</sequence>
<dbReference type="Proteomes" id="UP000824596">
    <property type="component" value="Unassembled WGS sequence"/>
</dbReference>
<comment type="subcellular location">
    <subcellularLocation>
        <location evidence="1">Membrane</location>
        <topology evidence="1">Multi-pass membrane protein</topology>
    </subcellularLocation>
</comment>
<proteinExistence type="predicted"/>
<dbReference type="GO" id="GO:1990573">
    <property type="term" value="P:potassium ion import across plasma membrane"/>
    <property type="evidence" value="ECO:0007669"/>
    <property type="project" value="TreeGrafter"/>
</dbReference>
<dbReference type="GO" id="GO:0030007">
    <property type="term" value="P:intracellular potassium ion homeostasis"/>
    <property type="evidence" value="ECO:0007669"/>
    <property type="project" value="TreeGrafter"/>
</dbReference>
<organism evidence="8 9">
    <name type="scientific">Hirsutella rhossiliensis</name>
    <dbReference type="NCBI Taxonomy" id="111463"/>
    <lineage>
        <taxon>Eukaryota</taxon>
        <taxon>Fungi</taxon>
        <taxon>Dikarya</taxon>
        <taxon>Ascomycota</taxon>
        <taxon>Pezizomycotina</taxon>
        <taxon>Sordariomycetes</taxon>
        <taxon>Hypocreomycetidae</taxon>
        <taxon>Hypocreales</taxon>
        <taxon>Ophiocordycipitaceae</taxon>
        <taxon>Hirsutella</taxon>
    </lineage>
</organism>
<feature type="transmembrane region" description="Helical" evidence="7">
    <location>
        <begin position="40"/>
        <end position="66"/>
    </location>
</feature>
<dbReference type="AlphaFoldDB" id="A0A9P8MX28"/>
<evidence type="ECO:0000256" key="7">
    <source>
        <dbReference type="SAM" id="Phobius"/>
    </source>
</evidence>
<evidence type="ECO:0000256" key="3">
    <source>
        <dbReference type="ARBA" id="ARBA00022692"/>
    </source>
</evidence>
<feature type="transmembrane region" description="Helical" evidence="7">
    <location>
        <begin position="96"/>
        <end position="124"/>
    </location>
</feature>
<evidence type="ECO:0000256" key="1">
    <source>
        <dbReference type="ARBA" id="ARBA00004141"/>
    </source>
</evidence>
<evidence type="ECO:0000256" key="6">
    <source>
        <dbReference type="ARBA" id="ARBA00023136"/>
    </source>
</evidence>
<dbReference type="GeneID" id="68355312"/>
<dbReference type="EMBL" id="JAIZPD010000005">
    <property type="protein sequence ID" value="KAH0963673.1"/>
    <property type="molecule type" value="Genomic_DNA"/>
</dbReference>
<evidence type="ECO:0000313" key="8">
    <source>
        <dbReference type="EMBL" id="KAH0963673.1"/>
    </source>
</evidence>
<keyword evidence="6 7" id="KW-0472">Membrane</keyword>
<dbReference type="Pfam" id="PF02386">
    <property type="entry name" value="TrkH"/>
    <property type="match status" value="1"/>
</dbReference>
<feature type="transmembrane region" description="Helical" evidence="7">
    <location>
        <begin position="166"/>
        <end position="186"/>
    </location>
</feature>
<keyword evidence="4 7" id="KW-1133">Transmembrane helix</keyword>
<evidence type="ECO:0000256" key="4">
    <source>
        <dbReference type="ARBA" id="ARBA00022989"/>
    </source>
</evidence>
<comment type="caution">
    <text evidence="8">The sequence shown here is derived from an EMBL/GenBank/DDBJ whole genome shotgun (WGS) entry which is preliminary data.</text>
</comment>
<evidence type="ECO:0000256" key="2">
    <source>
        <dbReference type="ARBA" id="ARBA00022448"/>
    </source>
</evidence>
<dbReference type="PANTHER" id="PTHR31064">
    <property type="entry name" value="POTASSIUM TRANSPORT PROTEIN DDB_G0292412-RELATED"/>
    <property type="match status" value="1"/>
</dbReference>
<protein>
    <submittedName>
        <fullName evidence="8">Cation transport protein</fullName>
    </submittedName>
</protein>